<evidence type="ECO:0000313" key="2">
    <source>
        <dbReference type="EMBL" id="KEQ18105.1"/>
    </source>
</evidence>
<dbReference type="Proteomes" id="UP000028073">
    <property type="component" value="Unassembled WGS sequence"/>
</dbReference>
<proteinExistence type="predicted"/>
<keyword evidence="3" id="KW-1185">Reference proteome</keyword>
<accession>A0A081NI32</accession>
<name>A0A081NI32_9GAMM</name>
<comment type="caution">
    <text evidence="2">The sequence shown here is derived from an EMBL/GenBank/DDBJ whole genome shotgun (WGS) entry which is preliminary data.</text>
</comment>
<feature type="domain" description="LRAT" evidence="1">
    <location>
        <begin position="30"/>
        <end position="102"/>
    </location>
</feature>
<dbReference type="OrthoDB" id="6121202at2"/>
<sequence length="161" mass="17344">MVVQPGDVVVTDFNFGPMPYQHWSLVSDRKCGKGQYMLISATDRTGTVQEETWDVVTQGKKTYVADIQFNTSLSELLGRARTQIGSWDYCVRTKNCEHFIKWAGGLKVTSAQVRNGVGAGVATVAVVAVLAEKPTALKYLGGFVLAAGIAVALTKAAEKTD</sequence>
<evidence type="ECO:0000259" key="1">
    <source>
        <dbReference type="Pfam" id="PF04970"/>
    </source>
</evidence>
<reference evidence="2 3" key="1">
    <citation type="submission" date="2014-06" db="EMBL/GenBank/DDBJ databases">
        <title>Whole Genome Sequences of Three Symbiotic Endozoicomonas Bacteria.</title>
        <authorList>
            <person name="Neave M.J."/>
            <person name="Apprill A."/>
            <person name="Voolstra C.R."/>
        </authorList>
    </citation>
    <scope>NUCLEOTIDE SEQUENCE [LARGE SCALE GENOMIC DNA]</scope>
    <source>
        <strain evidence="2 3">DSM 25634</strain>
    </source>
</reference>
<dbReference type="RefSeq" id="WP_034835188.1">
    <property type="nucleotide sequence ID" value="NZ_JOKH01000002.1"/>
</dbReference>
<evidence type="ECO:0000313" key="3">
    <source>
        <dbReference type="Proteomes" id="UP000028073"/>
    </source>
</evidence>
<dbReference type="Gene3D" id="3.90.1720.10">
    <property type="entry name" value="endopeptidase domain like (from Nostoc punctiforme)"/>
    <property type="match status" value="1"/>
</dbReference>
<dbReference type="InterPro" id="IPR007053">
    <property type="entry name" value="LRAT_dom"/>
</dbReference>
<gene>
    <name evidence="2" type="ORF">GZ78_11075</name>
</gene>
<protein>
    <submittedName>
        <fullName evidence="2">Membrane protein</fullName>
    </submittedName>
</protein>
<organism evidence="2 3">
    <name type="scientific">Endozoicomonas numazuensis</name>
    <dbReference type="NCBI Taxonomy" id="1137799"/>
    <lineage>
        <taxon>Bacteria</taxon>
        <taxon>Pseudomonadati</taxon>
        <taxon>Pseudomonadota</taxon>
        <taxon>Gammaproteobacteria</taxon>
        <taxon>Oceanospirillales</taxon>
        <taxon>Endozoicomonadaceae</taxon>
        <taxon>Endozoicomonas</taxon>
    </lineage>
</organism>
<dbReference type="AlphaFoldDB" id="A0A081NI32"/>
<dbReference type="Pfam" id="PF04970">
    <property type="entry name" value="LRAT"/>
    <property type="match status" value="1"/>
</dbReference>
<dbReference type="EMBL" id="JOKH01000002">
    <property type="protein sequence ID" value="KEQ18105.1"/>
    <property type="molecule type" value="Genomic_DNA"/>
</dbReference>